<proteinExistence type="inferred from homology"/>
<keyword evidence="2" id="KW-0436">Ligase</keyword>
<dbReference type="GO" id="GO:0016878">
    <property type="term" value="F:acid-thiol ligase activity"/>
    <property type="evidence" value="ECO:0007669"/>
    <property type="project" value="UniProtKB-ARBA"/>
</dbReference>
<dbReference type="InterPro" id="IPR042099">
    <property type="entry name" value="ANL_N_sf"/>
</dbReference>
<evidence type="ECO:0000256" key="1">
    <source>
        <dbReference type="ARBA" id="ARBA00006432"/>
    </source>
</evidence>
<evidence type="ECO:0000259" key="4">
    <source>
        <dbReference type="Pfam" id="PF13193"/>
    </source>
</evidence>
<evidence type="ECO:0000313" key="6">
    <source>
        <dbReference type="Proteomes" id="UP000036867"/>
    </source>
</evidence>
<dbReference type="Pfam" id="PF13193">
    <property type="entry name" value="AMP-binding_C"/>
    <property type="match status" value="1"/>
</dbReference>
<evidence type="ECO:0008006" key="7">
    <source>
        <dbReference type="Google" id="ProtNLM"/>
    </source>
</evidence>
<organism evidence="5 6">
    <name type="scientific">Viridibacillus arvi</name>
    <dbReference type="NCBI Taxonomy" id="263475"/>
    <lineage>
        <taxon>Bacteria</taxon>
        <taxon>Bacillati</taxon>
        <taxon>Bacillota</taxon>
        <taxon>Bacilli</taxon>
        <taxon>Bacillales</taxon>
        <taxon>Caryophanaceae</taxon>
        <taxon>Viridibacillus</taxon>
    </lineage>
</organism>
<reference evidence="6" key="1">
    <citation type="submission" date="2015-08" db="EMBL/GenBank/DDBJ databases">
        <title>Fjat-10028 dsm 16317.</title>
        <authorList>
            <person name="Liu B."/>
            <person name="Wang J."/>
            <person name="Zhu Y."/>
            <person name="Liu G."/>
            <person name="Chen Q."/>
            <person name="Chen Z."/>
            <person name="Lan J."/>
            <person name="Che J."/>
            <person name="Ge C."/>
            <person name="Shi H."/>
            <person name="Pan Z."/>
            <person name="Liu X."/>
        </authorList>
    </citation>
    <scope>NUCLEOTIDE SEQUENCE [LARGE SCALE GENOMIC DNA]</scope>
    <source>
        <strain evidence="6">DSM 16317</strain>
    </source>
</reference>
<accession>A0A0M0LPI7</accession>
<keyword evidence="6" id="KW-1185">Reference proteome</keyword>
<comment type="similarity">
    <text evidence="1">Belongs to the ATP-dependent AMP-binding enzyme family.</text>
</comment>
<comment type="caution">
    <text evidence="5">The sequence shown here is derived from an EMBL/GenBank/DDBJ whole genome shotgun (WGS) entry which is preliminary data.</text>
</comment>
<dbReference type="EMBL" id="LILB01000001">
    <property type="protein sequence ID" value="KOO52638.1"/>
    <property type="molecule type" value="Genomic_DNA"/>
</dbReference>
<name>A0A0M0LPI7_9BACL</name>
<dbReference type="InterPro" id="IPR050237">
    <property type="entry name" value="ATP-dep_AMP-bd_enzyme"/>
</dbReference>
<dbReference type="STRING" id="263475.AMD00_03920"/>
<dbReference type="AlphaFoldDB" id="A0A0M0LPI7"/>
<dbReference type="InterPro" id="IPR045851">
    <property type="entry name" value="AMP-bd_C_sf"/>
</dbReference>
<evidence type="ECO:0000259" key="3">
    <source>
        <dbReference type="Pfam" id="PF00501"/>
    </source>
</evidence>
<gene>
    <name evidence="5" type="ORF">AMD00_03920</name>
</gene>
<dbReference type="SUPFAM" id="SSF56801">
    <property type="entry name" value="Acetyl-CoA synthetase-like"/>
    <property type="match status" value="1"/>
</dbReference>
<dbReference type="PANTHER" id="PTHR43767:SF1">
    <property type="entry name" value="NONRIBOSOMAL PEPTIDE SYNTHASE PES1 (EUROFUNG)-RELATED"/>
    <property type="match status" value="1"/>
</dbReference>
<dbReference type="Proteomes" id="UP000036867">
    <property type="component" value="Unassembled WGS sequence"/>
</dbReference>
<dbReference type="InterPro" id="IPR025110">
    <property type="entry name" value="AMP-bd_C"/>
</dbReference>
<dbReference type="Gene3D" id="3.30.300.30">
    <property type="match status" value="1"/>
</dbReference>
<dbReference type="PROSITE" id="PS00455">
    <property type="entry name" value="AMP_BINDING"/>
    <property type="match status" value="1"/>
</dbReference>
<evidence type="ECO:0000313" key="5">
    <source>
        <dbReference type="EMBL" id="KOO52638.1"/>
    </source>
</evidence>
<dbReference type="FunFam" id="3.30.300.30:FF:000008">
    <property type="entry name" value="2,3-dihydroxybenzoate-AMP ligase"/>
    <property type="match status" value="1"/>
</dbReference>
<feature type="domain" description="AMP-binding enzyme C-terminal" evidence="4">
    <location>
        <begin position="393"/>
        <end position="468"/>
    </location>
</feature>
<evidence type="ECO:0000256" key="2">
    <source>
        <dbReference type="ARBA" id="ARBA00022598"/>
    </source>
</evidence>
<dbReference type="PANTHER" id="PTHR43767">
    <property type="entry name" value="LONG-CHAIN-FATTY-ACID--COA LIGASE"/>
    <property type="match status" value="1"/>
</dbReference>
<protein>
    <recommendedName>
        <fullName evidence="7">ATP-dependent acyl-CoA ligase</fullName>
    </recommendedName>
</protein>
<feature type="domain" description="AMP-dependent synthetase/ligase" evidence="3">
    <location>
        <begin position="2"/>
        <end position="329"/>
    </location>
</feature>
<dbReference type="InterPro" id="IPR020845">
    <property type="entry name" value="AMP-binding_CS"/>
</dbReference>
<dbReference type="Pfam" id="PF00501">
    <property type="entry name" value="AMP-binding"/>
    <property type="match status" value="1"/>
</dbReference>
<dbReference type="PATRIC" id="fig|263475.3.peg.1169"/>
<dbReference type="InterPro" id="IPR000873">
    <property type="entry name" value="AMP-dep_synth/lig_dom"/>
</dbReference>
<sequence>MYREVAKVANGFQDLGIQKGDRVALMLPNIPEFLYIWLGLNSIGASIVPINTFFKGEETAYVINHSDSKLVVTCKEYYSLIKAILPRCPKIQELVVVRKEGESKIGIDFQNLVRKQSDKLPPVDLDENDEAAILYTSGTTGHPKGCVQLHSYYLVAGFRYSQNMMLTEQDCVITPLPLFHMNPQILSTMGTLWVGARLALVDRFHPKSWWDSVRRSGATKFHYLGVMPAMLMGQKVTEHDADHSHWIGMGGGVPSKLHSEFEKRFNVTLLEGFGMTECGLVICTNVDLDRKIGSGCIGTVFPEYEAMVVDDYDQEVKTGEIGELVLRNSDSLNRRRGFMKEYYKNPEATEEVWKTGWFHTGDYVRTDDEGYVFFIDRKKDIIRRSGENISASEVEDSIRTHPNVLDVAVVAVPDNIREQEVKAYVIRHETVAIEVEDLIAWCEERLAYFKIPRYWEFISELPVTNTGKIQKQKLREGAIDLRTNSYDRVEKVFHSKIQI</sequence>
<dbReference type="Gene3D" id="3.40.50.12780">
    <property type="entry name" value="N-terminal domain of ligase-like"/>
    <property type="match status" value="1"/>
</dbReference>
<dbReference type="CDD" id="cd05934">
    <property type="entry name" value="FACL_DitJ_like"/>
    <property type="match status" value="1"/>
</dbReference>